<dbReference type="AlphaFoldDB" id="A0AAE3T8N1"/>
<dbReference type="InterPro" id="IPR010865">
    <property type="entry name" value="DUF1499"/>
</dbReference>
<proteinExistence type="predicted"/>
<evidence type="ECO:0000313" key="2">
    <source>
        <dbReference type="Proteomes" id="UP001220964"/>
    </source>
</evidence>
<organism evidence="1 2">
    <name type="scientific">Psychromarinibacter sediminicola</name>
    <dbReference type="NCBI Taxonomy" id="3033385"/>
    <lineage>
        <taxon>Bacteria</taxon>
        <taxon>Pseudomonadati</taxon>
        <taxon>Pseudomonadota</taxon>
        <taxon>Alphaproteobacteria</taxon>
        <taxon>Rhodobacterales</taxon>
        <taxon>Paracoccaceae</taxon>
        <taxon>Psychromarinibacter</taxon>
    </lineage>
</organism>
<dbReference type="RefSeq" id="WP_275567034.1">
    <property type="nucleotide sequence ID" value="NZ_JARGYC010000019.1"/>
</dbReference>
<dbReference type="Proteomes" id="UP001220964">
    <property type="component" value="Unassembled WGS sequence"/>
</dbReference>
<dbReference type="Pfam" id="PF07386">
    <property type="entry name" value="DUF1499"/>
    <property type="match status" value="1"/>
</dbReference>
<keyword evidence="2" id="KW-1185">Reference proteome</keyword>
<reference evidence="1" key="1">
    <citation type="submission" date="2023-03" db="EMBL/GenBank/DDBJ databases">
        <title>Multiphase analysis and comparison of six strains from genera Psychromarinibacter, Lutimaribacter, and Maritimibacter, including a novel species: Psychromarinibacter sediminicola sp. nov.</title>
        <authorList>
            <person name="Wang Y.-H."/>
            <person name="Ye M.-Q."/>
            <person name="Du Z.-J."/>
        </authorList>
    </citation>
    <scope>NUCLEOTIDE SEQUENCE</scope>
    <source>
        <strain evidence="1">C21-152</strain>
    </source>
</reference>
<name>A0AAE3T8N1_9RHOB</name>
<comment type="caution">
    <text evidence="1">The sequence shown here is derived from an EMBL/GenBank/DDBJ whole genome shotgun (WGS) entry which is preliminary data.</text>
</comment>
<gene>
    <name evidence="1" type="ORF">P1J78_09130</name>
</gene>
<sequence length="148" mass="16258">MKLLLLLLALAALMLLAWVRLAPSDPDDWHVDPLKAGDPGRGGVLLLPGEEARTYKATPKSLLSAFDRVAMEAPRVEQLAGSVGSGRITYIARTKWLGFPDYITVTAVPAEGGAQLAVYSRLRYGRGDMGVNRKRLDRWLEELQTVVE</sequence>
<dbReference type="EMBL" id="JARGYC010000019">
    <property type="protein sequence ID" value="MDF0600893.1"/>
    <property type="molecule type" value="Genomic_DNA"/>
</dbReference>
<accession>A0AAE3T8N1</accession>
<evidence type="ECO:0000313" key="1">
    <source>
        <dbReference type="EMBL" id="MDF0600893.1"/>
    </source>
</evidence>
<protein>
    <submittedName>
        <fullName evidence="1">DUF1499 domain-containing protein</fullName>
    </submittedName>
</protein>